<dbReference type="PANTHER" id="PTHR30451">
    <property type="entry name" value="OUTER MEMBRANE USHER PROTEIN"/>
    <property type="match status" value="1"/>
</dbReference>
<keyword evidence="2" id="KW-1185">Reference proteome</keyword>
<dbReference type="InterPro" id="IPR000015">
    <property type="entry name" value="Fimb_usher"/>
</dbReference>
<sequence length="788" mass="84915">MSGLMSGLMSGFMSGLMSVNNGWWLLLVSGWSFVVCSEVAAQEQNAILELTVNQVAKEAIFVILRPKDVLVSLPDLEKAGLESFAGSRETINNEIYVSLTSLAPQVSYIFDEKALTLSITAQPELLKSNSFNLGRQSPQNITYSQNTSIFFNYAFNLPVDVEKFNFNNYTFFGESGLSINKSLLYSSFSRKTDGSWLRGLTNFTLDNPQKMTKWVIGDSFVSAGDLGGGMFMAGVSNSRDFGLNPNVIQQPTFSLSGVALTPSKVEVFVNGQRVNQTEVPPGRFQFDNLLLPSGSGSTKVVIRDALGREQVITSPFYFAPGLLKPGLSDYSFNLGLRRFKLDSDNFNYGSPAFLGRYRQGITNSLTLGGRLEVASNLISGGSSLTTSLPFGALGLSLAVSSESGIPGAAAALTYSYSGRNIGFGGSVRLLSDRYANLSLTALDDRAKLENNAFISISPTRNLSLGLQYASSDFRDKGHSNRLALTSSLRLNSSADLSINLSQSNQPTQPTTNELFIGFNYTLGNARASINRQNTNGKTAINSTVSVQKSPPAGNGLGYRLQVNPNGEKIPGNGSIQYRAPFGVYELNLNRNNGKNSGSVNVSGSIIGIGNSVFLAPPVTQSFALIKVPGVRGVRGYSNNQEVGRTDSQGNLIITNLRPYNGNNLKIQDEDIPLNYKIDANEKVITPPFRGGAVVRFPVQLIQSIVGTLSVETSGKTVIPSYGQLNITVNNQIINSPIGKEGDFYLDSVAPGKYAANVDYEGGICNFELTIPQSQEQIVNLGNLKCILP</sequence>
<evidence type="ECO:0000313" key="2">
    <source>
        <dbReference type="Proteomes" id="UP000300142"/>
    </source>
</evidence>
<dbReference type="GO" id="GO:0009279">
    <property type="term" value="C:cell outer membrane"/>
    <property type="evidence" value="ECO:0007669"/>
    <property type="project" value="TreeGrafter"/>
</dbReference>
<dbReference type="AlphaFoldDB" id="A0A480A1M2"/>
<name>A0A480A1M2_9CYAN</name>
<comment type="caution">
    <text evidence="1">The sequence shown here is derived from an EMBL/GenBank/DDBJ whole genome shotgun (WGS) entry which is preliminary data.</text>
</comment>
<dbReference type="InterPro" id="IPR042186">
    <property type="entry name" value="FimD_plug_dom"/>
</dbReference>
<gene>
    <name evidence="1" type="ORF">SR1949_35060</name>
</gene>
<proteinExistence type="predicted"/>
<evidence type="ECO:0000313" key="1">
    <source>
        <dbReference type="EMBL" id="GCL38392.1"/>
    </source>
</evidence>
<organism evidence="1 2">
    <name type="scientific">Sphaerospermopsis reniformis</name>
    <dbReference type="NCBI Taxonomy" id="531300"/>
    <lineage>
        <taxon>Bacteria</taxon>
        <taxon>Bacillati</taxon>
        <taxon>Cyanobacteriota</taxon>
        <taxon>Cyanophyceae</taxon>
        <taxon>Nostocales</taxon>
        <taxon>Aphanizomenonaceae</taxon>
        <taxon>Sphaerospermopsis</taxon>
    </lineage>
</organism>
<protein>
    <recommendedName>
        <fullName evidence="3">Fimbrial biogenesis outer membrane usher protein</fullName>
    </recommendedName>
</protein>
<dbReference type="GO" id="GO:0009297">
    <property type="term" value="P:pilus assembly"/>
    <property type="evidence" value="ECO:0007669"/>
    <property type="project" value="InterPro"/>
</dbReference>
<dbReference type="Gene3D" id="2.60.40.2610">
    <property type="entry name" value="Outer membrane usher protein FimD, plug domain"/>
    <property type="match status" value="1"/>
</dbReference>
<dbReference type="GO" id="GO:0015473">
    <property type="term" value="F:fimbrial usher porin activity"/>
    <property type="evidence" value="ECO:0007669"/>
    <property type="project" value="InterPro"/>
</dbReference>
<dbReference type="PANTHER" id="PTHR30451:SF5">
    <property type="entry name" value="SLR0019 PROTEIN"/>
    <property type="match status" value="1"/>
</dbReference>
<dbReference type="Proteomes" id="UP000300142">
    <property type="component" value="Unassembled WGS sequence"/>
</dbReference>
<reference evidence="2" key="1">
    <citation type="submission" date="2019-02" db="EMBL/GenBank/DDBJ databases">
        <title>Draft genome sequence of Sphaerospermopsis reniformis NIES-1949.</title>
        <authorList>
            <person name="Yamaguchi H."/>
            <person name="Suzuki S."/>
            <person name="Kawachi M."/>
        </authorList>
    </citation>
    <scope>NUCLEOTIDE SEQUENCE [LARGE SCALE GENOMIC DNA]</scope>
    <source>
        <strain evidence="2">NIES-1949</strain>
    </source>
</reference>
<dbReference type="Pfam" id="PF00577">
    <property type="entry name" value="Usher"/>
    <property type="match status" value="1"/>
</dbReference>
<dbReference type="EMBL" id="BJCE01000138">
    <property type="protein sequence ID" value="GCL38392.1"/>
    <property type="molecule type" value="Genomic_DNA"/>
</dbReference>
<dbReference type="Gene3D" id="2.60.40.3110">
    <property type="match status" value="1"/>
</dbReference>
<dbReference type="RefSeq" id="WP_236104103.1">
    <property type="nucleotide sequence ID" value="NZ_BJCE01000138.1"/>
</dbReference>
<evidence type="ECO:0008006" key="3">
    <source>
        <dbReference type="Google" id="ProtNLM"/>
    </source>
</evidence>
<accession>A0A480A1M2</accession>